<accession>A0A8C7GHA4</accession>
<feature type="domain" description="Glycoside hydrolase family 38 central" evidence="7">
    <location>
        <begin position="517"/>
        <end position="596"/>
    </location>
</feature>
<evidence type="ECO:0000313" key="9">
    <source>
        <dbReference type="Proteomes" id="UP000694557"/>
    </source>
</evidence>
<dbReference type="InterPro" id="IPR037094">
    <property type="entry name" value="Glyco_hydro_38_cen_sf"/>
</dbReference>
<keyword evidence="6" id="KW-0326">Glycosidase</keyword>
<evidence type="ECO:0000256" key="4">
    <source>
        <dbReference type="ARBA" id="ARBA00022723"/>
    </source>
</evidence>
<dbReference type="CDD" id="cd10813">
    <property type="entry name" value="GH38N_AMII_Man2C1"/>
    <property type="match status" value="1"/>
</dbReference>
<keyword evidence="4" id="KW-0479">Metal-binding</keyword>
<dbReference type="FunFam" id="1.20.1270.50:FF:000004">
    <property type="entry name" value="alpha-mannosidase 2C1 isoform X1"/>
    <property type="match status" value="1"/>
</dbReference>
<dbReference type="Gene3D" id="1.20.1270.50">
    <property type="entry name" value="Glycoside hydrolase family 38, central domain"/>
    <property type="match status" value="1"/>
</dbReference>
<dbReference type="Pfam" id="PF07748">
    <property type="entry name" value="Glyco_hydro_38C"/>
    <property type="match status" value="1"/>
</dbReference>
<dbReference type="InterPro" id="IPR015341">
    <property type="entry name" value="Glyco_hydro_38_cen"/>
</dbReference>
<evidence type="ECO:0000256" key="1">
    <source>
        <dbReference type="ARBA" id="ARBA00000365"/>
    </source>
</evidence>
<dbReference type="SUPFAM" id="SSF88688">
    <property type="entry name" value="Families 57/38 glycoside transferase middle domain"/>
    <property type="match status" value="1"/>
</dbReference>
<reference evidence="8" key="2">
    <citation type="submission" date="2025-09" db="UniProtKB">
        <authorList>
            <consortium name="Ensembl"/>
        </authorList>
    </citation>
    <scope>IDENTIFICATION</scope>
</reference>
<keyword evidence="9" id="KW-1185">Reference proteome</keyword>
<evidence type="ECO:0000313" key="8">
    <source>
        <dbReference type="Ensembl" id="ENSOKIP00005042633.1"/>
    </source>
</evidence>
<dbReference type="GO" id="GO:0004559">
    <property type="term" value="F:alpha-mannosidase activity"/>
    <property type="evidence" value="ECO:0007669"/>
    <property type="project" value="UniProtKB-EC"/>
</dbReference>
<keyword evidence="5" id="KW-0378">Hydrolase</keyword>
<comment type="catalytic activity">
    <reaction evidence="1">
        <text>Hydrolysis of terminal, non-reducing alpha-D-mannose residues in alpha-D-mannosides.</text>
        <dbReference type="EC" id="3.2.1.24"/>
    </reaction>
</comment>
<dbReference type="InterPro" id="IPR011330">
    <property type="entry name" value="Glyco_hydro/deAcase_b/a-brl"/>
</dbReference>
<dbReference type="AlphaFoldDB" id="A0A8C7GHA4"/>
<evidence type="ECO:0000256" key="5">
    <source>
        <dbReference type="ARBA" id="ARBA00022801"/>
    </source>
</evidence>
<protein>
    <recommendedName>
        <fullName evidence="3">alpha-mannosidase</fullName>
        <ecNumber evidence="3">3.2.1.24</ecNumber>
    </recommendedName>
</protein>
<dbReference type="Gene3D" id="3.20.110.10">
    <property type="entry name" value="Glycoside hydrolase 38, N terminal domain"/>
    <property type="match status" value="1"/>
</dbReference>
<dbReference type="InterPro" id="IPR000602">
    <property type="entry name" value="Glyco_hydro_38_N"/>
</dbReference>
<dbReference type="PANTHER" id="PTHR46017:SF1">
    <property type="entry name" value="ALPHA-MANNOSIDASE 2C1"/>
    <property type="match status" value="1"/>
</dbReference>
<dbReference type="InterPro" id="IPR028995">
    <property type="entry name" value="Glyco_hydro_57/38_cen_sf"/>
</dbReference>
<dbReference type="FunFam" id="2.70.98.30:FF:000001">
    <property type="entry name" value="alpha-mannosidase 2C1 isoform X2"/>
    <property type="match status" value="1"/>
</dbReference>
<dbReference type="InterPro" id="IPR011682">
    <property type="entry name" value="Glyco_hydro_38_C"/>
</dbReference>
<dbReference type="InterPro" id="IPR027291">
    <property type="entry name" value="Glyco_hydro_38_N_sf"/>
</dbReference>
<sequence>MYHQPVLKNRRTLLERAEKFISEIYFTDCNLRGRLYGDACPLESISSSLSRQRIPFLEAVKQNFEPYQVGDTFGPTWWTCWFKVSLRIPDSWRGKQVHLSWESDGEAMVWRDEQPVQGLTKEGEKTSYILTECLKDDEPHSISLYVELACNSLFGAGQGSMIAAPDPDRKYSVQKAELVVFKSDVRELLTDLEMLVDMVKLLGEGEQRGYQALFTANEMVNLCEPTNPSSFPAARSLAQKFFSQRNGESQHTVHAMGHCHIDSAWLWPYEETIRKCARSWVTVIRLMEKNPHMVFTCSQAQQFDWVKSWYPGLFTQIQHFVKKGQFIPVGGTWVEMDGNLPSGESMVRQFLEGQRFFKKEFGNYCKEFWLPDTFGYSAQLPQLMQGSGITRFLTQKLSWNLVNTFPHNTFFWEGLDGSQVLTHFPPGNSYEMKGKVEDLVNTVKNNKDKGRANHSAALFGFGDGGGGPTQLMLDRLDRVQDTDGLPRVQMSSPDRLFSELEADSSLLCTWTGELFLELHNGTYTTQAQIKLGNRRCETLLHDVEVASSLALCLNKTFQYPSEPLQVLWRQLLLNQFHDVIPGTCIEMVVEDAMRYYQGIYQHYDIIRVYISTTILSRYISALLYYQGIYQHYYIIRVYISTTILSRYISDALDGAAVELFEDLGNQIFMFSPSTCFNGYGYNIGGVTEIQCWSHTLTHTHSENETVLSLSLCSREAISHGCSGNQFVLFDDVPLYWDAWDVMDYHLQTRKPVVEVVSPVQIASPGGLRGSVTFTLRISDKSTITQEIILDAMCPYVKFNTQVEWFESHKFLKVEFPVRVRSPNATYEIQFGHLQRPTHRNTSWDWARFEVWGHKWADLSEHGFGVSLLNDSKYGYSVHQNTMTLSLLRAPKSPDANADMGSHQFTYAVMPHTGTFQEASVIQWAYNLNNPLRLIDNAPGSHTVAWSAFSVSAAAVILETVKQVVSTPCCCFQPLNPLLIRPLLSCDLLERVDPSRPAPITASGISISFSPFQIVSLLLYLK</sequence>
<dbReference type="Gene3D" id="2.70.98.30">
    <property type="entry name" value="Golgi alpha-mannosidase II, domain 4"/>
    <property type="match status" value="1"/>
</dbReference>
<gene>
    <name evidence="8" type="primary">man2c1</name>
</gene>
<dbReference type="Proteomes" id="UP000694557">
    <property type="component" value="Unassembled WGS sequence"/>
</dbReference>
<evidence type="ECO:0000256" key="3">
    <source>
        <dbReference type="ARBA" id="ARBA00012752"/>
    </source>
</evidence>
<dbReference type="Pfam" id="PF09261">
    <property type="entry name" value="Alpha-mann_mid"/>
    <property type="match status" value="1"/>
</dbReference>
<dbReference type="GO" id="GO:0009313">
    <property type="term" value="P:oligosaccharide catabolic process"/>
    <property type="evidence" value="ECO:0007669"/>
    <property type="project" value="TreeGrafter"/>
</dbReference>
<dbReference type="GeneTree" id="ENSGT01030000234638"/>
<dbReference type="SUPFAM" id="SSF88713">
    <property type="entry name" value="Glycoside hydrolase/deacetylase"/>
    <property type="match status" value="1"/>
</dbReference>
<evidence type="ECO:0000256" key="2">
    <source>
        <dbReference type="ARBA" id="ARBA00009792"/>
    </source>
</evidence>
<dbReference type="SUPFAM" id="SSF74650">
    <property type="entry name" value="Galactose mutarotase-like"/>
    <property type="match status" value="1"/>
</dbReference>
<dbReference type="EC" id="3.2.1.24" evidence="3"/>
<dbReference type="FunFam" id="3.20.110.10:FF:000002">
    <property type="entry name" value="alpha-mannosidase 2C1 isoform X1"/>
    <property type="match status" value="1"/>
</dbReference>
<organism evidence="8 9">
    <name type="scientific">Oncorhynchus kisutch</name>
    <name type="common">Coho salmon</name>
    <name type="synonym">Salmo kisutch</name>
    <dbReference type="NCBI Taxonomy" id="8019"/>
    <lineage>
        <taxon>Eukaryota</taxon>
        <taxon>Metazoa</taxon>
        <taxon>Chordata</taxon>
        <taxon>Craniata</taxon>
        <taxon>Vertebrata</taxon>
        <taxon>Euteleostomi</taxon>
        <taxon>Actinopterygii</taxon>
        <taxon>Neopterygii</taxon>
        <taxon>Teleostei</taxon>
        <taxon>Protacanthopterygii</taxon>
        <taxon>Salmoniformes</taxon>
        <taxon>Salmonidae</taxon>
        <taxon>Salmoninae</taxon>
        <taxon>Oncorhynchus</taxon>
    </lineage>
</organism>
<evidence type="ECO:0000259" key="7">
    <source>
        <dbReference type="SMART" id="SM00872"/>
    </source>
</evidence>
<comment type="similarity">
    <text evidence="2">Belongs to the glycosyl hydrolase 38 family.</text>
</comment>
<reference evidence="8" key="1">
    <citation type="submission" date="2025-08" db="UniProtKB">
        <authorList>
            <consortium name="Ensembl"/>
        </authorList>
    </citation>
    <scope>IDENTIFICATION</scope>
</reference>
<dbReference type="GO" id="GO:0006013">
    <property type="term" value="P:mannose metabolic process"/>
    <property type="evidence" value="ECO:0007669"/>
    <property type="project" value="InterPro"/>
</dbReference>
<name>A0A8C7GHA4_ONCKI</name>
<dbReference type="Pfam" id="PF22907">
    <property type="entry name" value="Ams1-like_1st"/>
    <property type="match status" value="1"/>
</dbReference>
<dbReference type="Pfam" id="PF01074">
    <property type="entry name" value="Glyco_hydro_38N"/>
    <property type="match status" value="1"/>
</dbReference>
<dbReference type="InterPro" id="IPR054723">
    <property type="entry name" value="Ams1-like_N"/>
</dbReference>
<dbReference type="PANTHER" id="PTHR46017">
    <property type="entry name" value="ALPHA-MANNOSIDASE 2C1"/>
    <property type="match status" value="1"/>
</dbReference>
<evidence type="ECO:0000256" key="6">
    <source>
        <dbReference type="ARBA" id="ARBA00023295"/>
    </source>
</evidence>
<dbReference type="GO" id="GO:0046872">
    <property type="term" value="F:metal ion binding"/>
    <property type="evidence" value="ECO:0007669"/>
    <property type="project" value="UniProtKB-KW"/>
</dbReference>
<dbReference type="Ensembl" id="ENSOKIT00005044944.1">
    <property type="protein sequence ID" value="ENSOKIP00005042633.1"/>
    <property type="gene ID" value="ENSOKIG00005015148.1"/>
</dbReference>
<dbReference type="InterPro" id="IPR011013">
    <property type="entry name" value="Gal_mutarotase_sf_dom"/>
</dbReference>
<dbReference type="GO" id="GO:0030246">
    <property type="term" value="F:carbohydrate binding"/>
    <property type="evidence" value="ECO:0007669"/>
    <property type="project" value="InterPro"/>
</dbReference>
<dbReference type="SMART" id="SM00872">
    <property type="entry name" value="Alpha-mann_mid"/>
    <property type="match status" value="1"/>
</dbReference>
<proteinExistence type="inferred from homology"/>